<proteinExistence type="predicted"/>
<organism evidence="3 4">
    <name type="scientific">Luteipulveratus flavus</name>
    <dbReference type="NCBI Taxonomy" id="3031728"/>
    <lineage>
        <taxon>Bacteria</taxon>
        <taxon>Bacillati</taxon>
        <taxon>Actinomycetota</taxon>
        <taxon>Actinomycetes</taxon>
        <taxon>Micrococcales</taxon>
        <taxon>Dermacoccaceae</taxon>
        <taxon>Luteipulveratus</taxon>
    </lineage>
</organism>
<keyword evidence="4" id="KW-1185">Reference proteome</keyword>
<reference evidence="3 4" key="1">
    <citation type="submission" date="2023-03" db="EMBL/GenBank/DDBJ databases">
        <title>YIM 133296 draft genome.</title>
        <authorList>
            <person name="Xiong L."/>
        </authorList>
    </citation>
    <scope>NUCLEOTIDE SEQUENCE [LARGE SCALE GENOMIC DNA]</scope>
    <source>
        <strain evidence="3 4">YIM 133296</strain>
    </source>
</reference>
<feature type="signal peptide" evidence="2">
    <location>
        <begin position="1"/>
        <end position="30"/>
    </location>
</feature>
<evidence type="ECO:0000256" key="2">
    <source>
        <dbReference type="SAM" id="SignalP"/>
    </source>
</evidence>
<feature type="compositionally biased region" description="Low complexity" evidence="1">
    <location>
        <begin position="66"/>
        <end position="78"/>
    </location>
</feature>
<dbReference type="RefSeq" id="WP_277190603.1">
    <property type="nucleotide sequence ID" value="NZ_JAROAV010000004.1"/>
</dbReference>
<evidence type="ECO:0000313" key="4">
    <source>
        <dbReference type="Proteomes" id="UP001528912"/>
    </source>
</evidence>
<evidence type="ECO:0000256" key="1">
    <source>
        <dbReference type="SAM" id="MobiDB-lite"/>
    </source>
</evidence>
<feature type="region of interest" description="Disordered" evidence="1">
    <location>
        <begin position="47"/>
        <end position="78"/>
    </location>
</feature>
<comment type="caution">
    <text evidence="3">The sequence shown here is derived from an EMBL/GenBank/DDBJ whole genome shotgun (WGS) entry which is preliminary data.</text>
</comment>
<evidence type="ECO:0000313" key="3">
    <source>
        <dbReference type="EMBL" id="MDF8262817.1"/>
    </source>
</evidence>
<keyword evidence="2" id="KW-0732">Signal</keyword>
<gene>
    <name evidence="3" type="ORF">P4R38_00985</name>
</gene>
<dbReference type="Proteomes" id="UP001528912">
    <property type="component" value="Unassembled WGS sequence"/>
</dbReference>
<feature type="compositionally biased region" description="Basic and acidic residues" evidence="1">
    <location>
        <begin position="49"/>
        <end position="65"/>
    </location>
</feature>
<accession>A0ABT6C3E4</accession>
<feature type="chain" id="PRO_5046036833" evidence="2">
    <location>
        <begin position="31"/>
        <end position="290"/>
    </location>
</feature>
<sequence length="290" mass="30117">MMKLKPVFSMATAAFTAAVLLTAASGTAQAGDAEVAAKASEQIVATADRSAETAGEVRDAEDRSDVSVSSSDGSVAMDGVTMRTDVEDTAVEQVSGSVVQTGSDDMAIVTREHEEGAQTMVVLQSPDSPRSVSFTFDQGATLRMARDLGVESDEVLVMQGSQVHSLIDSPWAVDANGNRVETYYSVTGNTLTQHLKPTADTAYPVTMDPDWVGIAKCAGAIALAAGAIIVPGGLVAKLISKVGSLKKAAKIIYRTVKAKKYNDKVKALRTMAVELGASLTGIGLIADKCG</sequence>
<dbReference type="EMBL" id="JAROAV010000004">
    <property type="protein sequence ID" value="MDF8262817.1"/>
    <property type="molecule type" value="Genomic_DNA"/>
</dbReference>
<name>A0ABT6C3E4_9MICO</name>
<protein>
    <submittedName>
        <fullName evidence="3">Uncharacterized protein</fullName>
    </submittedName>
</protein>